<sequence>MDLKDLRVPPEKPVIYDAKRRDMTKILEPYNEGSDVNLICEVKGECHNLKRKLLISTHEVELDSVPEPLLHKGSKLGPLDPKPVTMITRPQWWSYLGFTEPRFGASSYTTIKGYLLIMRSLVHSPVWPPSRLHARSHARSHAFRLAEP</sequence>
<organism evidence="1 2">
    <name type="scientific">Timema podura</name>
    <name type="common">Walking stick</name>
    <dbReference type="NCBI Taxonomy" id="61482"/>
    <lineage>
        <taxon>Eukaryota</taxon>
        <taxon>Metazoa</taxon>
        <taxon>Ecdysozoa</taxon>
        <taxon>Arthropoda</taxon>
        <taxon>Hexapoda</taxon>
        <taxon>Insecta</taxon>
        <taxon>Pterygota</taxon>
        <taxon>Neoptera</taxon>
        <taxon>Polyneoptera</taxon>
        <taxon>Phasmatodea</taxon>
        <taxon>Timematodea</taxon>
        <taxon>Timematoidea</taxon>
        <taxon>Timematidae</taxon>
        <taxon>Timema</taxon>
    </lineage>
</organism>
<dbReference type="Proteomes" id="UP001153148">
    <property type="component" value="Unassembled WGS sequence"/>
</dbReference>
<proteinExistence type="predicted"/>
<dbReference type="EMBL" id="CAJPIN010006369">
    <property type="protein sequence ID" value="CAG2057964.1"/>
    <property type="molecule type" value="Genomic_DNA"/>
</dbReference>
<comment type="caution">
    <text evidence="1">The sequence shown here is derived from an EMBL/GenBank/DDBJ whole genome shotgun (WGS) entry which is preliminary data.</text>
</comment>
<reference evidence="1" key="1">
    <citation type="submission" date="2021-03" db="EMBL/GenBank/DDBJ databases">
        <authorList>
            <person name="Tran Van P."/>
        </authorList>
    </citation>
    <scope>NUCLEOTIDE SEQUENCE</scope>
</reference>
<protein>
    <submittedName>
        <fullName evidence="1">Uncharacterized protein</fullName>
    </submittedName>
</protein>
<keyword evidence="2" id="KW-1185">Reference proteome</keyword>
<evidence type="ECO:0000313" key="1">
    <source>
        <dbReference type="EMBL" id="CAG2057964.1"/>
    </source>
</evidence>
<gene>
    <name evidence="1" type="ORF">TPAB3V08_LOCUS4939</name>
</gene>
<accession>A0ABN7NRA8</accession>
<evidence type="ECO:0000313" key="2">
    <source>
        <dbReference type="Proteomes" id="UP001153148"/>
    </source>
</evidence>
<name>A0ABN7NRA8_TIMPD</name>